<feature type="transmembrane region" description="Helical" evidence="1">
    <location>
        <begin position="48"/>
        <end position="67"/>
    </location>
</feature>
<keyword evidence="1" id="KW-0812">Transmembrane</keyword>
<evidence type="ECO:0000256" key="1">
    <source>
        <dbReference type="SAM" id="Phobius"/>
    </source>
</evidence>
<dbReference type="EMBL" id="AVFL01000003">
    <property type="protein sequence ID" value="EWY41748.1"/>
    <property type="molecule type" value="Genomic_DNA"/>
</dbReference>
<dbReference type="Proteomes" id="UP000019486">
    <property type="component" value="Unassembled WGS sequence"/>
</dbReference>
<keyword evidence="3" id="KW-1185">Reference proteome</keyword>
<feature type="transmembrane region" description="Helical" evidence="1">
    <location>
        <begin position="247"/>
        <end position="267"/>
    </location>
</feature>
<protein>
    <recommendedName>
        <fullName evidence="4">Prenyltransferase</fullName>
    </recommendedName>
</protein>
<keyword evidence="1" id="KW-0472">Membrane</keyword>
<name>W9HCY8_9PROT</name>
<feature type="transmembrane region" description="Helical" evidence="1">
    <location>
        <begin position="145"/>
        <end position="167"/>
    </location>
</feature>
<gene>
    <name evidence="2" type="ORF">N825_24780</name>
</gene>
<dbReference type="RefSeq" id="WP_037448381.1">
    <property type="nucleotide sequence ID" value="NZ_AVFL01000003.1"/>
</dbReference>
<reference evidence="2 3" key="1">
    <citation type="submission" date="2013-08" db="EMBL/GenBank/DDBJ databases">
        <title>The genome sequence of Skermanella stibiiresistens.</title>
        <authorList>
            <person name="Zhu W."/>
            <person name="Wang G."/>
        </authorList>
    </citation>
    <scope>NUCLEOTIDE SEQUENCE [LARGE SCALE GENOMIC DNA]</scope>
    <source>
        <strain evidence="2 3">SB22</strain>
    </source>
</reference>
<sequence>MNRLARWGVYLREMFPPASRVGAALLSTIVVFWPARALHGLPVPVFDTAFWVGAATYLLVMLYYRLCDEFKDAETDRRYFPERPLPSGRVGFDDLDWLRGLTVAVMVALNLIWPLALPEFLAMFAFAFLMGKWFYLPELIGGNRLLAFLTHAPVSLFGAFYLLALATRPASPPLFGAEHWLIALWVSLPGYIWEILRKTRAPREEREGYQTYSVMIGHRACVAIGLALLGAHAALAAGLIARLGLGAGVAWGTVALAGLLAVALLRFAFTARRPDADSRFLRPATELYAGLSLALVGVALGLAAA</sequence>
<keyword evidence="1" id="KW-1133">Transmembrane helix</keyword>
<proteinExistence type="predicted"/>
<evidence type="ECO:0000313" key="3">
    <source>
        <dbReference type="Proteomes" id="UP000019486"/>
    </source>
</evidence>
<feature type="transmembrane region" description="Helical" evidence="1">
    <location>
        <begin position="287"/>
        <end position="304"/>
    </location>
</feature>
<dbReference type="STRING" id="1385369.N825_24780"/>
<evidence type="ECO:0000313" key="2">
    <source>
        <dbReference type="EMBL" id="EWY41748.1"/>
    </source>
</evidence>
<dbReference type="AlphaFoldDB" id="W9HCY8"/>
<organism evidence="2 3">
    <name type="scientific">Skermanella stibiiresistens SB22</name>
    <dbReference type="NCBI Taxonomy" id="1385369"/>
    <lineage>
        <taxon>Bacteria</taxon>
        <taxon>Pseudomonadati</taxon>
        <taxon>Pseudomonadota</taxon>
        <taxon>Alphaproteobacteria</taxon>
        <taxon>Rhodospirillales</taxon>
        <taxon>Azospirillaceae</taxon>
        <taxon>Skermanella</taxon>
    </lineage>
</organism>
<comment type="caution">
    <text evidence="2">The sequence shown here is derived from an EMBL/GenBank/DDBJ whole genome shotgun (WGS) entry which is preliminary data.</text>
</comment>
<accession>W9HCY8</accession>
<evidence type="ECO:0008006" key="4">
    <source>
        <dbReference type="Google" id="ProtNLM"/>
    </source>
</evidence>
<feature type="transmembrane region" description="Helical" evidence="1">
    <location>
        <begin position="216"/>
        <end position="241"/>
    </location>
</feature>
<dbReference type="OrthoDB" id="7594477at2"/>